<proteinExistence type="predicted"/>
<feature type="transmembrane region" description="Helical" evidence="2">
    <location>
        <begin position="44"/>
        <end position="68"/>
    </location>
</feature>
<protein>
    <recommendedName>
        <fullName evidence="5">DUF3159 domain-containing protein</fullName>
    </recommendedName>
</protein>
<dbReference type="InterPro" id="IPR016566">
    <property type="entry name" value="UCP010219"/>
</dbReference>
<evidence type="ECO:0000313" key="3">
    <source>
        <dbReference type="EMBL" id="GGA08235.1"/>
    </source>
</evidence>
<reference evidence="3" key="2">
    <citation type="submission" date="2020-09" db="EMBL/GenBank/DDBJ databases">
        <authorList>
            <person name="Sun Q."/>
            <person name="Zhou Y."/>
        </authorList>
    </citation>
    <scope>NUCLEOTIDE SEQUENCE</scope>
    <source>
        <strain evidence="3">CGMCC 1.12785</strain>
    </source>
</reference>
<dbReference type="AlphaFoldDB" id="A0A8J2TWK0"/>
<dbReference type="RefSeq" id="WP_188549718.1">
    <property type="nucleotide sequence ID" value="NZ_BMFY01000003.1"/>
</dbReference>
<feature type="transmembrane region" description="Helical" evidence="2">
    <location>
        <begin position="99"/>
        <end position="117"/>
    </location>
</feature>
<evidence type="ECO:0008006" key="5">
    <source>
        <dbReference type="Google" id="ProtNLM"/>
    </source>
</evidence>
<name>A0A8J2TWK0_9MICO</name>
<evidence type="ECO:0000256" key="1">
    <source>
        <dbReference type="SAM" id="MobiDB-lite"/>
    </source>
</evidence>
<dbReference type="Proteomes" id="UP000616114">
    <property type="component" value="Unassembled WGS sequence"/>
</dbReference>
<dbReference type="PIRSF" id="PIRSF010219">
    <property type="entry name" value="UCP010219"/>
    <property type="match status" value="1"/>
</dbReference>
<keyword evidence="2" id="KW-1133">Transmembrane helix</keyword>
<sequence length="235" mass="24955">MTDTGDPARPAAAGDEGTGGRDSVDRLEEAARNSSLARAAEGSVYEAIGGGWGIVSAVLPGALFVVIYSVLHELAPALIAAIGAGVLLMAVSLIRRRPFSQAIGGLLGVAACAFIAYRSGEASDYFVLGFWTNAGSILLLLTSLALRHPLIGVLAGMISPDFAGWREDPSLRRIMTILTWAWAGVFALRIAVQLPFYFADDVAVLGTLRLAMGLPLFALMLWVTWLALRRRNARS</sequence>
<organism evidence="3 4">
    <name type="scientific">Sediminivirga luteola</name>
    <dbReference type="NCBI Taxonomy" id="1774748"/>
    <lineage>
        <taxon>Bacteria</taxon>
        <taxon>Bacillati</taxon>
        <taxon>Actinomycetota</taxon>
        <taxon>Actinomycetes</taxon>
        <taxon>Micrococcales</taxon>
        <taxon>Brevibacteriaceae</taxon>
        <taxon>Sediminivirga</taxon>
    </lineage>
</organism>
<evidence type="ECO:0000313" key="4">
    <source>
        <dbReference type="Proteomes" id="UP000616114"/>
    </source>
</evidence>
<feature type="transmembrane region" description="Helical" evidence="2">
    <location>
        <begin position="210"/>
        <end position="228"/>
    </location>
</feature>
<feature type="transmembrane region" description="Helical" evidence="2">
    <location>
        <begin position="74"/>
        <end position="94"/>
    </location>
</feature>
<dbReference type="Pfam" id="PF11361">
    <property type="entry name" value="DUF3159"/>
    <property type="match status" value="1"/>
</dbReference>
<evidence type="ECO:0000256" key="2">
    <source>
        <dbReference type="SAM" id="Phobius"/>
    </source>
</evidence>
<keyword evidence="4" id="KW-1185">Reference proteome</keyword>
<feature type="region of interest" description="Disordered" evidence="1">
    <location>
        <begin position="1"/>
        <end position="23"/>
    </location>
</feature>
<dbReference type="EMBL" id="BMFY01000003">
    <property type="protein sequence ID" value="GGA08235.1"/>
    <property type="molecule type" value="Genomic_DNA"/>
</dbReference>
<accession>A0A8J2TWK0</accession>
<feature type="transmembrane region" description="Helical" evidence="2">
    <location>
        <begin position="177"/>
        <end position="198"/>
    </location>
</feature>
<comment type="caution">
    <text evidence="3">The sequence shown here is derived from an EMBL/GenBank/DDBJ whole genome shotgun (WGS) entry which is preliminary data.</text>
</comment>
<reference evidence="3" key="1">
    <citation type="journal article" date="2014" name="Int. J. Syst. Evol. Microbiol.">
        <title>Complete genome sequence of Corynebacterium casei LMG S-19264T (=DSM 44701T), isolated from a smear-ripened cheese.</title>
        <authorList>
            <consortium name="US DOE Joint Genome Institute (JGI-PGF)"/>
            <person name="Walter F."/>
            <person name="Albersmeier A."/>
            <person name="Kalinowski J."/>
            <person name="Ruckert C."/>
        </authorList>
    </citation>
    <scope>NUCLEOTIDE SEQUENCE</scope>
    <source>
        <strain evidence="3">CGMCC 1.12785</strain>
    </source>
</reference>
<keyword evidence="2" id="KW-0812">Transmembrane</keyword>
<keyword evidence="2" id="KW-0472">Membrane</keyword>
<gene>
    <name evidence="3" type="ORF">GCM10011333_08870</name>
</gene>